<feature type="region of interest" description="Disordered" evidence="2">
    <location>
        <begin position="184"/>
        <end position="306"/>
    </location>
</feature>
<dbReference type="PROSITE" id="PS00028">
    <property type="entry name" value="ZINC_FINGER_C2H2_1"/>
    <property type="match status" value="5"/>
</dbReference>
<gene>
    <name evidence="4" type="ORF">B7P43_G16820</name>
</gene>
<feature type="compositionally biased region" description="Basic and acidic residues" evidence="2">
    <location>
        <begin position="221"/>
        <end position="233"/>
    </location>
</feature>
<dbReference type="GO" id="GO:0000977">
    <property type="term" value="F:RNA polymerase II transcription regulatory region sequence-specific DNA binding"/>
    <property type="evidence" value="ECO:0007669"/>
    <property type="project" value="TreeGrafter"/>
</dbReference>
<keyword evidence="5" id="KW-1185">Reference proteome</keyword>
<dbReference type="GO" id="GO:0045944">
    <property type="term" value="P:positive regulation of transcription by RNA polymerase II"/>
    <property type="evidence" value="ECO:0007669"/>
    <property type="project" value="TreeGrafter"/>
</dbReference>
<evidence type="ECO:0000259" key="3">
    <source>
        <dbReference type="PROSITE" id="PS50157"/>
    </source>
</evidence>
<dbReference type="SMART" id="SM00355">
    <property type="entry name" value="ZnF_C2H2"/>
    <property type="match status" value="6"/>
</dbReference>
<evidence type="ECO:0000313" key="5">
    <source>
        <dbReference type="Proteomes" id="UP000235965"/>
    </source>
</evidence>
<protein>
    <recommendedName>
        <fullName evidence="3">C2H2-type domain-containing protein</fullName>
    </recommendedName>
</protein>
<feature type="compositionally biased region" description="Gly residues" evidence="2">
    <location>
        <begin position="406"/>
        <end position="418"/>
    </location>
</feature>
<dbReference type="PANTHER" id="PTHR12451:SF0">
    <property type="entry name" value="ZINC FINGER PROTEIN CASTOR HOMOLOG 1"/>
    <property type="match status" value="1"/>
</dbReference>
<evidence type="ECO:0000256" key="1">
    <source>
        <dbReference type="PROSITE-ProRule" id="PRU00042"/>
    </source>
</evidence>
<reference evidence="4 5" key="1">
    <citation type="submission" date="2017-12" db="EMBL/GenBank/DDBJ databases">
        <title>Hemimetabolous genomes reveal molecular basis of termite eusociality.</title>
        <authorList>
            <person name="Harrison M.C."/>
            <person name="Jongepier E."/>
            <person name="Robertson H.M."/>
            <person name="Arning N."/>
            <person name="Bitard-Feildel T."/>
            <person name="Chao H."/>
            <person name="Childers C.P."/>
            <person name="Dinh H."/>
            <person name="Doddapaneni H."/>
            <person name="Dugan S."/>
            <person name="Gowin J."/>
            <person name="Greiner C."/>
            <person name="Han Y."/>
            <person name="Hu H."/>
            <person name="Hughes D.S.T."/>
            <person name="Huylmans A.-K."/>
            <person name="Kemena C."/>
            <person name="Kremer L.P.M."/>
            <person name="Lee S.L."/>
            <person name="Lopez-Ezquerra A."/>
            <person name="Mallet L."/>
            <person name="Monroy-Kuhn J.M."/>
            <person name="Moser A."/>
            <person name="Murali S.C."/>
            <person name="Muzny D.M."/>
            <person name="Otani S."/>
            <person name="Piulachs M.-D."/>
            <person name="Poelchau M."/>
            <person name="Qu J."/>
            <person name="Schaub F."/>
            <person name="Wada-Katsumata A."/>
            <person name="Worley K.C."/>
            <person name="Xie Q."/>
            <person name="Ylla G."/>
            <person name="Poulsen M."/>
            <person name="Gibbs R.A."/>
            <person name="Schal C."/>
            <person name="Richards S."/>
            <person name="Belles X."/>
            <person name="Korb J."/>
            <person name="Bornberg-Bauer E."/>
        </authorList>
    </citation>
    <scope>NUCLEOTIDE SEQUENCE [LARGE SCALE GENOMIC DNA]</scope>
    <source>
        <tissue evidence="4">Whole body</tissue>
    </source>
</reference>
<dbReference type="GO" id="GO:0000981">
    <property type="term" value="F:DNA-binding transcription factor activity, RNA polymerase II-specific"/>
    <property type="evidence" value="ECO:0007669"/>
    <property type="project" value="TreeGrafter"/>
</dbReference>
<dbReference type="InterPro" id="IPR040373">
    <property type="entry name" value="CASZ1"/>
</dbReference>
<evidence type="ECO:0000313" key="4">
    <source>
        <dbReference type="EMBL" id="PNF34273.1"/>
    </source>
</evidence>
<dbReference type="GO" id="GO:0008270">
    <property type="term" value="F:zinc ion binding"/>
    <property type="evidence" value="ECO:0007669"/>
    <property type="project" value="UniProtKB-KW"/>
</dbReference>
<keyword evidence="1" id="KW-0479">Metal-binding</keyword>
<evidence type="ECO:0000256" key="2">
    <source>
        <dbReference type="SAM" id="MobiDB-lite"/>
    </source>
</evidence>
<dbReference type="InterPro" id="IPR013087">
    <property type="entry name" value="Znf_C2H2_type"/>
</dbReference>
<feature type="domain" description="C2H2-type" evidence="3">
    <location>
        <begin position="159"/>
        <end position="183"/>
    </location>
</feature>
<organism evidence="4 5">
    <name type="scientific">Cryptotermes secundus</name>
    <dbReference type="NCBI Taxonomy" id="105785"/>
    <lineage>
        <taxon>Eukaryota</taxon>
        <taxon>Metazoa</taxon>
        <taxon>Ecdysozoa</taxon>
        <taxon>Arthropoda</taxon>
        <taxon>Hexapoda</taxon>
        <taxon>Insecta</taxon>
        <taxon>Pterygota</taxon>
        <taxon>Neoptera</taxon>
        <taxon>Polyneoptera</taxon>
        <taxon>Dictyoptera</taxon>
        <taxon>Blattodea</taxon>
        <taxon>Blattoidea</taxon>
        <taxon>Termitoidae</taxon>
        <taxon>Kalotermitidae</taxon>
        <taxon>Cryptotermitinae</taxon>
        <taxon>Cryptotermes</taxon>
    </lineage>
</organism>
<dbReference type="AlphaFoldDB" id="A0A2J7R0B1"/>
<keyword evidence="1" id="KW-0862">Zinc</keyword>
<dbReference type="GO" id="GO:0045664">
    <property type="term" value="P:regulation of neuron differentiation"/>
    <property type="evidence" value="ECO:0007669"/>
    <property type="project" value="TreeGrafter"/>
</dbReference>
<comment type="caution">
    <text evidence="4">The sequence shown here is derived from an EMBL/GenBank/DDBJ whole genome shotgun (WGS) entry which is preliminary data.</text>
</comment>
<feature type="region of interest" description="Disordered" evidence="2">
    <location>
        <begin position="356"/>
        <end position="432"/>
    </location>
</feature>
<dbReference type="EMBL" id="NEVH01008268">
    <property type="protein sequence ID" value="PNF34273.1"/>
    <property type="molecule type" value="Genomic_DNA"/>
</dbReference>
<dbReference type="PROSITE" id="PS50157">
    <property type="entry name" value="ZINC_FINGER_C2H2_2"/>
    <property type="match status" value="3"/>
</dbReference>
<sequence length="741" mass="80632">MAPGSAVDSPQAIFTSFKLPKPSVMSVGAAGGGYAGTGLIQAQHAEQGQGSNPGTSPPSPEGSSKSSTPHRLDLLQEGFYSFPEGTPCPDALCPYNSRCQHFHCSQPRCFYVTNREDILIMHSKDFHDNIDIMDGFLFFDRTVDCRLPSCHSNRINRHFHCVRPGCGYSFVRYSTMAIHEQKHRNGGNVGSMEEANEAATETSGSHRRSCESPVSTGSQSLKKEPESPVHIKSEVSGAEGSSLSPSAGSPVLLRTPQIRAPSPEASANKTTGVKGEPTGSEGGSQQSLSRLLQQQSQQHDIVSRPDWMSLERHDRYGPEQSCSRPFCKLKRKEHYHCNACNQAFSELDRLRPHIAKHSSGALSPPVVKREPEDNNNEESNDSINNGAGGPPPYEQQNPNSETLQGPGSGLPPLGGGGLHPSVFPPHSSPSSSAAAAASFNAAMVAAAAAGQQFALITSQGIPFIQPGIPAIYSSPAGLMFAAPPGLHPAHPHPVALQSNGLLDHHALLNAAAASAEQAGQTPSPEQHLAGLNKRAMSPHPSHHPHMDMSPEAKKARVQSSMRILKDEPVPEGYIRFRFNEDCKYPHCGYREHQTHFHCMRSDCGYSFCDKTRFVQHTARHERLDTLMGGDFQQFRGTVSCGRPECVYTATLGAMQNKSSHFHCLKCEFVCTDTNKVVAHRRQHQKLDSIMAAGFEKFTPFQPCNMESCAHSGKQTHYHCLSCQYALLGLSQMSAHKYRHME</sequence>
<feature type="compositionally biased region" description="Polar residues" evidence="2">
    <location>
        <begin position="394"/>
        <end position="403"/>
    </location>
</feature>
<feature type="domain" description="C2H2-type" evidence="3">
    <location>
        <begin position="335"/>
        <end position="358"/>
    </location>
</feature>
<dbReference type="PANTHER" id="PTHR12451">
    <property type="entry name" value="TRANSCRIPTION FACTOR CASTOR PROTEIN MING -RELATED"/>
    <property type="match status" value="1"/>
</dbReference>
<dbReference type="GO" id="GO:0005634">
    <property type="term" value="C:nucleus"/>
    <property type="evidence" value="ECO:0007669"/>
    <property type="project" value="TreeGrafter"/>
</dbReference>
<feature type="compositionally biased region" description="Low complexity" evidence="2">
    <location>
        <begin position="284"/>
        <end position="298"/>
    </location>
</feature>
<dbReference type="OrthoDB" id="10063916at2759"/>
<proteinExistence type="predicted"/>
<feature type="domain" description="C2H2-type" evidence="3">
    <location>
        <begin position="596"/>
        <end position="625"/>
    </location>
</feature>
<accession>A0A2J7R0B1</accession>
<keyword evidence="1" id="KW-0863">Zinc-finger</keyword>
<feature type="region of interest" description="Disordered" evidence="2">
    <location>
        <begin position="38"/>
        <end position="69"/>
    </location>
</feature>
<name>A0A2J7R0B1_9NEOP</name>
<dbReference type="Proteomes" id="UP000235965">
    <property type="component" value="Unassembled WGS sequence"/>
</dbReference>